<dbReference type="AlphaFoldDB" id="A0A090G717"/>
<keyword evidence="2" id="KW-1185">Reference proteome</keyword>
<name>A0A090G717_MESPL</name>
<organism evidence="1 2">
    <name type="scientific">Mesorhizobium plurifarium</name>
    <dbReference type="NCBI Taxonomy" id="69974"/>
    <lineage>
        <taxon>Bacteria</taxon>
        <taxon>Pseudomonadati</taxon>
        <taxon>Pseudomonadota</taxon>
        <taxon>Alphaproteobacteria</taxon>
        <taxon>Hyphomicrobiales</taxon>
        <taxon>Phyllobacteriaceae</taxon>
        <taxon>Mesorhizobium</taxon>
    </lineage>
</organism>
<accession>A0A090G717</accession>
<evidence type="ECO:0000313" key="2">
    <source>
        <dbReference type="Proteomes" id="UP000045285"/>
    </source>
</evidence>
<proteinExistence type="predicted"/>
<dbReference type="Gene3D" id="3.40.50.300">
    <property type="entry name" value="P-loop containing nucleotide triphosphate hydrolases"/>
    <property type="match status" value="1"/>
</dbReference>
<evidence type="ECO:0000313" key="1">
    <source>
        <dbReference type="EMBL" id="CDX26777.1"/>
    </source>
</evidence>
<dbReference type="Proteomes" id="UP000045285">
    <property type="component" value="Unassembled WGS sequence"/>
</dbReference>
<dbReference type="InterPro" id="IPR027417">
    <property type="entry name" value="P-loop_NTPase"/>
</dbReference>
<protein>
    <submittedName>
        <fullName evidence="1">ATPase associated with various cellular activities AAA_5</fullName>
    </submittedName>
</protein>
<dbReference type="EMBL" id="CCMZ01000056">
    <property type="protein sequence ID" value="CDX26777.1"/>
    <property type="molecule type" value="Genomic_DNA"/>
</dbReference>
<sequence length="351" mass="37466">MQHVLPSAAGSSIAEISDDLNALFDLNAPAWIWGAPGIGKSESVYQVAAARAAAAGHDAHVTDIRLSTFDPVDLRGLPAIVDGLTKWLRPAIWPALDATEETILFFDEMDRAAPAVANAALQIVLERRIGEHVLPQCVRIVAAGNGETDRTGTQKISSAQANRFTHLYAVADAEATAAHLARKGTHPAMPAFLRFRGHATADGKPGLIHGAPAAGEKAFPSPRAWERVAGMIHLPAPQRSRLARGTVGSAAAIEWEAFLRTYAGIAGLMADIMARPESADVPDEPSLQYAISSAIARKADFGTWRAIMTYAARMPREFCIWTVLDAVRRDPGLKATGEYGAWAVANQDVAL</sequence>
<reference evidence="2" key="1">
    <citation type="submission" date="2014-08" db="EMBL/GenBank/DDBJ databases">
        <authorList>
            <person name="Moulin L."/>
        </authorList>
    </citation>
    <scope>NUCLEOTIDE SEQUENCE [LARGE SCALE GENOMIC DNA]</scope>
</reference>
<gene>
    <name evidence="1" type="ORF">MPL3356_60548</name>
</gene>
<dbReference type="SUPFAM" id="SSF52540">
    <property type="entry name" value="P-loop containing nucleoside triphosphate hydrolases"/>
    <property type="match status" value="1"/>
</dbReference>